<protein>
    <submittedName>
        <fullName evidence="1">Uncharacterized protein</fullName>
    </submittedName>
</protein>
<dbReference type="Proteomes" id="UP000277577">
    <property type="component" value="Chromosome"/>
</dbReference>
<proteinExistence type="predicted"/>
<dbReference type="EMBL" id="LR134173">
    <property type="protein sequence ID" value="VEB35147.1"/>
    <property type="molecule type" value="Genomic_DNA"/>
</dbReference>
<organism evidence="1 2">
    <name type="scientific">Legionella cherrii</name>
    <dbReference type="NCBI Taxonomy" id="28084"/>
    <lineage>
        <taxon>Bacteria</taxon>
        <taxon>Pseudomonadati</taxon>
        <taxon>Pseudomonadota</taxon>
        <taxon>Gammaproteobacteria</taxon>
        <taxon>Legionellales</taxon>
        <taxon>Legionellaceae</taxon>
        <taxon>Legionella</taxon>
    </lineage>
</organism>
<gene>
    <name evidence="1" type="ORF">NCTC11976_01208</name>
</gene>
<accession>A0ABY6T4A6</accession>
<evidence type="ECO:0000313" key="2">
    <source>
        <dbReference type="Proteomes" id="UP000277577"/>
    </source>
</evidence>
<sequence>MSVFIQELSKNNALSSDTIIGKIAKSVEFSYFHNTQDIHNVMQSSLEILNIDSRFNNSQFAKEQQGAIFAADASFLRGCVSIKTAKIPTKQEAKYANDCAAIP</sequence>
<reference evidence="1 2" key="1">
    <citation type="submission" date="2018-12" db="EMBL/GenBank/DDBJ databases">
        <authorList>
            <consortium name="Pathogen Informatics"/>
        </authorList>
    </citation>
    <scope>NUCLEOTIDE SEQUENCE [LARGE SCALE GENOMIC DNA]</scope>
    <source>
        <strain evidence="1 2">NCTC11976</strain>
    </source>
</reference>
<name>A0ABY6T4A6_9GAMM</name>
<keyword evidence="2" id="KW-1185">Reference proteome</keyword>
<evidence type="ECO:0000313" key="1">
    <source>
        <dbReference type="EMBL" id="VEB35147.1"/>
    </source>
</evidence>